<dbReference type="Gene3D" id="3.90.226.10">
    <property type="entry name" value="2-enoyl-CoA Hydratase, Chain A, domain 1"/>
    <property type="match status" value="1"/>
</dbReference>
<dbReference type="SUPFAM" id="SSF52096">
    <property type="entry name" value="ClpP/crotonase"/>
    <property type="match status" value="1"/>
</dbReference>
<comment type="similarity">
    <text evidence="1">Belongs to the enoyl-CoA hydratase/isomerase family.</text>
</comment>
<sequence length="266" mass="27753">MTLTDGTTNGLELTLDDGVATIVIDRPHARNAMLLKMWCDLAGLVTAADGDGRVGVIVLRGRGGHFGAGNDIAEFGQLRSDPDGARQFGWAMANAMRAVETATKPVIAAVEGSCFGASVALALAADLRIAARSARFAITPAKLGALYLRSDHHRLAAAVGTGQARRMIYTACALDAAQAEAIGLIDVHIAADDFDAELSALTGAILAGSPYTLRHSKRILRDVGLGDAPVETDETIGWFADAILAADFAEGVEAFLAKRPPNFARG</sequence>
<keyword evidence="3" id="KW-1185">Reference proteome</keyword>
<name>A0A7W5ZVB4_9SPHN</name>
<dbReference type="GO" id="GO:0008300">
    <property type="term" value="P:isoprenoid catabolic process"/>
    <property type="evidence" value="ECO:0007669"/>
    <property type="project" value="TreeGrafter"/>
</dbReference>
<protein>
    <submittedName>
        <fullName evidence="2">Enoyl-CoA hydratase/carnithine racemase</fullName>
    </submittedName>
</protein>
<dbReference type="RefSeq" id="WP_183611020.1">
    <property type="nucleotide sequence ID" value="NZ_JACICY010000001.1"/>
</dbReference>
<dbReference type="InterPro" id="IPR014748">
    <property type="entry name" value="Enoyl-CoA_hydra_C"/>
</dbReference>
<dbReference type="PANTHER" id="PTHR42964:SF1">
    <property type="entry name" value="POLYKETIDE BIOSYNTHESIS ENOYL-COA HYDRATASE PKSH-RELATED"/>
    <property type="match status" value="1"/>
</dbReference>
<comment type="caution">
    <text evidence="2">The sequence shown here is derived from an EMBL/GenBank/DDBJ whole genome shotgun (WGS) entry which is preliminary data.</text>
</comment>
<evidence type="ECO:0000313" key="3">
    <source>
        <dbReference type="Proteomes" id="UP000562395"/>
    </source>
</evidence>
<dbReference type="GO" id="GO:0003824">
    <property type="term" value="F:catalytic activity"/>
    <property type="evidence" value="ECO:0007669"/>
    <property type="project" value="UniProtKB-ARBA"/>
</dbReference>
<dbReference type="CDD" id="cd06558">
    <property type="entry name" value="crotonase-like"/>
    <property type="match status" value="1"/>
</dbReference>
<dbReference type="Gene3D" id="1.10.12.10">
    <property type="entry name" value="Lyase 2-enoyl-coa Hydratase, Chain A, domain 2"/>
    <property type="match status" value="1"/>
</dbReference>
<organism evidence="2 3">
    <name type="scientific">Novosphingobium hassiacum</name>
    <dbReference type="NCBI Taxonomy" id="173676"/>
    <lineage>
        <taxon>Bacteria</taxon>
        <taxon>Pseudomonadati</taxon>
        <taxon>Pseudomonadota</taxon>
        <taxon>Alphaproteobacteria</taxon>
        <taxon>Sphingomonadales</taxon>
        <taxon>Sphingomonadaceae</taxon>
        <taxon>Novosphingobium</taxon>
    </lineage>
</organism>
<dbReference type="InterPro" id="IPR001753">
    <property type="entry name" value="Enoyl-CoA_hydra/iso"/>
</dbReference>
<dbReference type="Pfam" id="PF00378">
    <property type="entry name" value="ECH_1"/>
    <property type="match status" value="1"/>
</dbReference>
<dbReference type="PANTHER" id="PTHR42964">
    <property type="entry name" value="ENOYL-COA HYDRATASE"/>
    <property type="match status" value="1"/>
</dbReference>
<proteinExistence type="inferred from homology"/>
<accession>A0A7W5ZVB4</accession>
<evidence type="ECO:0000256" key="1">
    <source>
        <dbReference type="ARBA" id="ARBA00005254"/>
    </source>
</evidence>
<reference evidence="2 3" key="1">
    <citation type="submission" date="2020-08" db="EMBL/GenBank/DDBJ databases">
        <title>Genomic Encyclopedia of Type Strains, Phase IV (KMG-IV): sequencing the most valuable type-strain genomes for metagenomic binning, comparative biology and taxonomic classification.</title>
        <authorList>
            <person name="Goeker M."/>
        </authorList>
    </citation>
    <scope>NUCLEOTIDE SEQUENCE [LARGE SCALE GENOMIC DNA]</scope>
    <source>
        <strain evidence="2 3">DSM 14552</strain>
    </source>
</reference>
<gene>
    <name evidence="2" type="ORF">GGQ88_000042</name>
</gene>
<dbReference type="AlphaFoldDB" id="A0A7W5ZVB4"/>
<dbReference type="InterPro" id="IPR029045">
    <property type="entry name" value="ClpP/crotonase-like_dom_sf"/>
</dbReference>
<evidence type="ECO:0000313" key="2">
    <source>
        <dbReference type="EMBL" id="MBB3858802.1"/>
    </source>
</evidence>
<dbReference type="InterPro" id="IPR051683">
    <property type="entry name" value="Enoyl-CoA_Hydratase/Isomerase"/>
</dbReference>
<dbReference type="Proteomes" id="UP000562395">
    <property type="component" value="Unassembled WGS sequence"/>
</dbReference>
<dbReference type="EMBL" id="JACICY010000001">
    <property type="protein sequence ID" value="MBB3858802.1"/>
    <property type="molecule type" value="Genomic_DNA"/>
</dbReference>